<accession>A0ACC3DCL7</accession>
<gene>
    <name evidence="1" type="ORF">LTS18_009428</name>
</gene>
<organism evidence="1 2">
    <name type="scientific">Coniosporium uncinatum</name>
    <dbReference type="NCBI Taxonomy" id="93489"/>
    <lineage>
        <taxon>Eukaryota</taxon>
        <taxon>Fungi</taxon>
        <taxon>Dikarya</taxon>
        <taxon>Ascomycota</taxon>
        <taxon>Pezizomycotina</taxon>
        <taxon>Dothideomycetes</taxon>
        <taxon>Dothideomycetes incertae sedis</taxon>
        <taxon>Coniosporium</taxon>
    </lineage>
</organism>
<evidence type="ECO:0000313" key="2">
    <source>
        <dbReference type="Proteomes" id="UP001186974"/>
    </source>
</evidence>
<name>A0ACC3DCL7_9PEZI</name>
<dbReference type="EMBL" id="JAWDJW010006359">
    <property type="protein sequence ID" value="KAK3065128.1"/>
    <property type="molecule type" value="Genomic_DNA"/>
</dbReference>
<protein>
    <submittedName>
        <fullName evidence="1">Uncharacterized protein</fullName>
    </submittedName>
</protein>
<comment type="caution">
    <text evidence="1">The sequence shown here is derived from an EMBL/GenBank/DDBJ whole genome shotgun (WGS) entry which is preliminary data.</text>
</comment>
<dbReference type="Proteomes" id="UP001186974">
    <property type="component" value="Unassembled WGS sequence"/>
</dbReference>
<feature type="non-terminal residue" evidence="1">
    <location>
        <position position="141"/>
    </location>
</feature>
<reference evidence="1" key="1">
    <citation type="submission" date="2024-09" db="EMBL/GenBank/DDBJ databases">
        <title>Black Yeasts Isolated from many extreme environments.</title>
        <authorList>
            <person name="Coleine C."/>
            <person name="Stajich J.E."/>
            <person name="Selbmann L."/>
        </authorList>
    </citation>
    <scope>NUCLEOTIDE SEQUENCE</scope>
    <source>
        <strain evidence="1">CCFEE 5737</strain>
    </source>
</reference>
<proteinExistence type="predicted"/>
<sequence length="141" mass="15360">MDLLVVTSPQGTAGVYANATPVALECILSWCVKRINASSVSGNYHEEVLQTFYPNPDIPYPWTINYTAKPIPTARYTAEVSIAPDPPLVQGESFGMDAPSALLAMLTLIQNMVPSYWTALNDTDQAQDIRYHNSGFPIAPA</sequence>
<keyword evidence="2" id="KW-1185">Reference proteome</keyword>
<evidence type="ECO:0000313" key="1">
    <source>
        <dbReference type="EMBL" id="KAK3065128.1"/>
    </source>
</evidence>